<dbReference type="PRINTS" id="PR01790">
    <property type="entry name" value="SMP30FAMILY"/>
</dbReference>
<sequence>MTGTVWERLEGFRCTLGEGPTYDRHTDTVWWFDIPGRVLFEHCFTGGVTRQHGLPELSSALARIDSERQLLVTESGLYLRSIADGSLSLHMPLEADQPQTRSNDARVHPSGAFWIGTMGKDEKEGAGSIYWYRKGALRRLFSGITVSNAICFSPDGRLGYFTDTPTRQIMQVALDAGTGLPIGAPMPFGAPFEDGMPDGAVVDAQGNLWVACWGGHGVQVYAPDGVFLRKIALPAALTTCPAFVGPEAERLLVTSALVNIDPESPGADAAGGVFLVDLGVPTGKFEPDVLIG</sequence>
<dbReference type="EC" id="3.1.1.99" evidence="3"/>
<feature type="domain" description="SMP-30/Gluconolactonase/LRE-like region" evidence="2">
    <location>
        <begin position="16"/>
        <end position="256"/>
    </location>
</feature>
<gene>
    <name evidence="3" type="ORF">R2G56_19520</name>
</gene>
<dbReference type="PANTHER" id="PTHR10907">
    <property type="entry name" value="REGUCALCIN"/>
    <property type="match status" value="1"/>
</dbReference>
<accession>A0ABU4AQH3</accession>
<reference evidence="3 4" key="1">
    <citation type="submission" date="2023-10" db="EMBL/GenBank/DDBJ databases">
        <authorList>
            <person name="Venkata Ramana C."/>
            <person name="Sasikala C."/>
            <person name="Dhurka M."/>
        </authorList>
    </citation>
    <scope>NUCLEOTIDE SEQUENCE [LARGE SCALE GENOMIC DNA]</scope>
    <source>
        <strain evidence="3 4">KCTC 32151</strain>
    </source>
</reference>
<dbReference type="InterPro" id="IPR005511">
    <property type="entry name" value="SMP-30"/>
</dbReference>
<protein>
    <submittedName>
        <fullName evidence="3">SMP-30/gluconolactonase/LRE family protein</fullName>
        <ecNumber evidence="3">3.1.1.99</ecNumber>
    </submittedName>
</protein>
<evidence type="ECO:0000313" key="4">
    <source>
        <dbReference type="Proteomes" id="UP001185659"/>
    </source>
</evidence>
<dbReference type="InterPro" id="IPR011042">
    <property type="entry name" value="6-blade_b-propeller_TolB-like"/>
</dbReference>
<dbReference type="Pfam" id="PF08450">
    <property type="entry name" value="SGL"/>
    <property type="match status" value="1"/>
</dbReference>
<dbReference type="RefSeq" id="WP_317562326.1">
    <property type="nucleotide sequence ID" value="NZ_JAWLIP010000010.1"/>
</dbReference>
<dbReference type="SUPFAM" id="SSF63829">
    <property type="entry name" value="Calcium-dependent phosphotriesterase"/>
    <property type="match status" value="1"/>
</dbReference>
<comment type="caution">
    <text evidence="3">The sequence shown here is derived from an EMBL/GenBank/DDBJ whole genome shotgun (WGS) entry which is preliminary data.</text>
</comment>
<evidence type="ECO:0000259" key="2">
    <source>
        <dbReference type="Pfam" id="PF08450"/>
    </source>
</evidence>
<dbReference type="GO" id="GO:0016787">
    <property type="term" value="F:hydrolase activity"/>
    <property type="evidence" value="ECO:0007669"/>
    <property type="project" value="UniProtKB-KW"/>
</dbReference>
<dbReference type="InterPro" id="IPR013658">
    <property type="entry name" value="SGL"/>
</dbReference>
<proteinExistence type="inferred from homology"/>
<keyword evidence="4" id="KW-1185">Reference proteome</keyword>
<organism evidence="3 4">
    <name type="scientific">Nitratireductor aquimarinus</name>
    <dbReference type="NCBI Taxonomy" id="889300"/>
    <lineage>
        <taxon>Bacteria</taxon>
        <taxon>Pseudomonadati</taxon>
        <taxon>Pseudomonadota</taxon>
        <taxon>Alphaproteobacteria</taxon>
        <taxon>Hyphomicrobiales</taxon>
        <taxon>Phyllobacteriaceae</taxon>
        <taxon>Nitratireductor</taxon>
    </lineage>
</organism>
<dbReference type="PANTHER" id="PTHR10907:SF47">
    <property type="entry name" value="REGUCALCIN"/>
    <property type="match status" value="1"/>
</dbReference>
<comment type="similarity">
    <text evidence="1">Belongs to the SMP-30/CGR1 family.</text>
</comment>
<evidence type="ECO:0000256" key="1">
    <source>
        <dbReference type="ARBA" id="ARBA00008853"/>
    </source>
</evidence>
<evidence type="ECO:0000313" key="3">
    <source>
        <dbReference type="EMBL" id="MDV6228485.1"/>
    </source>
</evidence>
<dbReference type="Gene3D" id="2.120.10.30">
    <property type="entry name" value="TolB, C-terminal domain"/>
    <property type="match status" value="1"/>
</dbReference>
<name>A0ABU4AQH3_9HYPH</name>
<keyword evidence="3" id="KW-0378">Hydrolase</keyword>
<dbReference type="EMBL" id="JAWLIP010000010">
    <property type="protein sequence ID" value="MDV6228485.1"/>
    <property type="molecule type" value="Genomic_DNA"/>
</dbReference>
<dbReference type="Proteomes" id="UP001185659">
    <property type="component" value="Unassembled WGS sequence"/>
</dbReference>